<gene>
    <name evidence="2" type="ORF">LSAT_V11C100044330</name>
</gene>
<organism evidence="2 3">
    <name type="scientific">Lactuca sativa</name>
    <name type="common">Garden lettuce</name>
    <dbReference type="NCBI Taxonomy" id="4236"/>
    <lineage>
        <taxon>Eukaryota</taxon>
        <taxon>Viridiplantae</taxon>
        <taxon>Streptophyta</taxon>
        <taxon>Embryophyta</taxon>
        <taxon>Tracheophyta</taxon>
        <taxon>Spermatophyta</taxon>
        <taxon>Magnoliopsida</taxon>
        <taxon>eudicotyledons</taxon>
        <taxon>Gunneridae</taxon>
        <taxon>Pentapetalae</taxon>
        <taxon>asterids</taxon>
        <taxon>campanulids</taxon>
        <taxon>Asterales</taxon>
        <taxon>Asteraceae</taxon>
        <taxon>Cichorioideae</taxon>
        <taxon>Cichorieae</taxon>
        <taxon>Lactucinae</taxon>
        <taxon>Lactuca</taxon>
    </lineage>
</organism>
<feature type="region of interest" description="Disordered" evidence="1">
    <location>
        <begin position="1"/>
        <end position="23"/>
    </location>
</feature>
<keyword evidence="3" id="KW-1185">Reference proteome</keyword>
<protein>
    <submittedName>
        <fullName evidence="2">Uncharacterized protein</fullName>
    </submittedName>
</protein>
<evidence type="ECO:0000313" key="2">
    <source>
        <dbReference type="EMBL" id="KAJ0226195.1"/>
    </source>
</evidence>
<proteinExistence type="predicted"/>
<dbReference type="EMBL" id="NBSK02000001">
    <property type="protein sequence ID" value="KAJ0226195.1"/>
    <property type="molecule type" value="Genomic_DNA"/>
</dbReference>
<feature type="compositionally biased region" description="Basic residues" evidence="1">
    <location>
        <begin position="1"/>
        <end position="13"/>
    </location>
</feature>
<dbReference type="Proteomes" id="UP000235145">
    <property type="component" value="Unassembled WGS sequence"/>
</dbReference>
<evidence type="ECO:0000256" key="1">
    <source>
        <dbReference type="SAM" id="MobiDB-lite"/>
    </source>
</evidence>
<comment type="caution">
    <text evidence="2">The sequence shown here is derived from an EMBL/GenBank/DDBJ whole genome shotgun (WGS) entry which is preliminary data.</text>
</comment>
<accession>A0A9R1XSV3</accession>
<name>A0A9R1XSV3_LACSA</name>
<reference evidence="2 3" key="1">
    <citation type="journal article" date="2017" name="Nat. Commun.">
        <title>Genome assembly with in vitro proximity ligation data and whole-genome triplication in lettuce.</title>
        <authorList>
            <person name="Reyes-Chin-Wo S."/>
            <person name="Wang Z."/>
            <person name="Yang X."/>
            <person name="Kozik A."/>
            <person name="Arikit S."/>
            <person name="Song C."/>
            <person name="Xia L."/>
            <person name="Froenicke L."/>
            <person name="Lavelle D.O."/>
            <person name="Truco M.J."/>
            <person name="Xia R."/>
            <person name="Zhu S."/>
            <person name="Xu C."/>
            <person name="Xu H."/>
            <person name="Xu X."/>
            <person name="Cox K."/>
            <person name="Korf I."/>
            <person name="Meyers B.C."/>
            <person name="Michelmore R.W."/>
        </authorList>
    </citation>
    <scope>NUCLEOTIDE SEQUENCE [LARGE SCALE GENOMIC DNA]</scope>
    <source>
        <strain evidence="3">cv. Salinas</strain>
        <tissue evidence="2">Seedlings</tissue>
    </source>
</reference>
<sequence length="128" mass="15226">MASSSKHKRKRKQHDSDEINSVGEHFENLDMDYKRRYMNPLPNDEDKIELGVEFIVHNPKQKWNHLNPKIREKYKSISQQKICIVNFVVANVYPIRFEKCETTMLIVTCGRSIDEKMPFSSIYFMDVQ</sequence>
<evidence type="ECO:0000313" key="3">
    <source>
        <dbReference type="Proteomes" id="UP000235145"/>
    </source>
</evidence>
<dbReference type="AlphaFoldDB" id="A0A9R1XSV3"/>